<evidence type="ECO:0000313" key="14">
    <source>
        <dbReference type="EMBL" id="BAH59082.1"/>
    </source>
</evidence>
<dbReference type="GO" id="GO:0030245">
    <property type="term" value="P:cellulose catabolic process"/>
    <property type="evidence" value="ECO:0007669"/>
    <property type="project" value="UniProtKB-KW"/>
</dbReference>
<dbReference type="AlphaFoldDB" id="C4B8I1"/>
<evidence type="ECO:0000256" key="6">
    <source>
        <dbReference type="ARBA" id="ARBA00023295"/>
    </source>
</evidence>
<feature type="active site" evidence="10">
    <location>
        <position position="191"/>
    </location>
</feature>
<dbReference type="Pfam" id="PF00734">
    <property type="entry name" value="CBM_1"/>
    <property type="match status" value="1"/>
</dbReference>
<dbReference type="SUPFAM" id="SSF51989">
    <property type="entry name" value="Glycosyl hydrolases family 6, cellulases"/>
    <property type="match status" value="1"/>
</dbReference>
<evidence type="ECO:0000259" key="13">
    <source>
        <dbReference type="PROSITE" id="PS51164"/>
    </source>
</evidence>
<dbReference type="Gene3D" id="3.20.20.40">
    <property type="entry name" value="1, 4-beta cellobiohydrolase"/>
    <property type="match status" value="1"/>
</dbReference>
<reference evidence="14" key="1">
    <citation type="submission" date="2009-05" db="EMBL/GenBank/DDBJ databases">
        <title>The genes encoding glycoside hydrolase family 6 and 7 cellulases from the brown-rot fungus Coniophora puteana.</title>
        <authorList>
            <person name="Kajisa T."/>
            <person name="Igarashi K."/>
            <person name="Samejima M."/>
        </authorList>
    </citation>
    <scope>NUCLEOTIDE SEQUENCE</scope>
    <source>
        <strain evidence="14">WD-758</strain>
    </source>
</reference>
<dbReference type="GO" id="GO:0004553">
    <property type="term" value="F:hydrolase activity, hydrolyzing O-glycosyl compounds"/>
    <property type="evidence" value="ECO:0007669"/>
    <property type="project" value="InterPro"/>
</dbReference>
<dbReference type="PIRSF" id="PIRSF001100">
    <property type="entry name" value="Beta_cellobiohydrolase"/>
    <property type="match status" value="1"/>
</dbReference>
<feature type="binding site" evidence="9">
    <location>
        <position position="321"/>
    </location>
    <ligand>
        <name>substrate</name>
    </ligand>
</feature>
<keyword evidence="2 11" id="KW-0378">Hydrolase</keyword>
<gene>
    <name evidence="14" type="primary">cel6A</name>
</gene>
<dbReference type="FunFam" id="3.20.20.40:FF:000001">
    <property type="entry name" value="Glucanase"/>
    <property type="match status" value="1"/>
</dbReference>
<feature type="binding site" evidence="9">
    <location>
        <position position="152"/>
    </location>
    <ligand>
        <name>substrate</name>
    </ligand>
</feature>
<keyword evidence="1 11" id="KW-0732">Signal</keyword>
<evidence type="ECO:0000256" key="7">
    <source>
        <dbReference type="ARBA" id="ARBA00023326"/>
    </source>
</evidence>
<dbReference type="GO" id="GO:0005576">
    <property type="term" value="C:extracellular region"/>
    <property type="evidence" value="ECO:0007669"/>
    <property type="project" value="InterPro"/>
</dbReference>
<dbReference type="InterPro" id="IPR000254">
    <property type="entry name" value="CBD"/>
</dbReference>
<evidence type="ECO:0000256" key="8">
    <source>
        <dbReference type="PIRSR" id="PIRSR001100-1"/>
    </source>
</evidence>
<evidence type="ECO:0000256" key="2">
    <source>
        <dbReference type="ARBA" id="ARBA00022801"/>
    </source>
</evidence>
<dbReference type="CAZy" id="CBM1">
    <property type="family name" value="Carbohydrate-Binding Module Family 1"/>
</dbReference>
<feature type="chain" id="PRO_5005125002" description="Glucanase" evidence="11">
    <location>
        <begin position="21"/>
        <end position="460"/>
    </location>
</feature>
<dbReference type="CAZy" id="GH6">
    <property type="family name" value="Glycoside Hydrolase Family 6"/>
</dbReference>
<comment type="similarity">
    <text evidence="11">Belongs to the glycosyl hydrolase family 6.</text>
</comment>
<keyword evidence="3 11" id="KW-0136">Cellulose degradation</keyword>
<dbReference type="PROSITE" id="PS51164">
    <property type="entry name" value="CBM1_2"/>
    <property type="match status" value="1"/>
</dbReference>
<dbReference type="GO" id="GO:0030248">
    <property type="term" value="F:cellulose binding"/>
    <property type="evidence" value="ECO:0007669"/>
    <property type="project" value="InterPro"/>
</dbReference>
<organism evidence="14">
    <name type="scientific">Coniophora puteana</name>
    <dbReference type="NCBI Taxonomy" id="80637"/>
    <lineage>
        <taxon>Eukaryota</taxon>
        <taxon>Fungi</taxon>
        <taxon>Dikarya</taxon>
        <taxon>Basidiomycota</taxon>
        <taxon>Agaricomycotina</taxon>
        <taxon>Agaricomycetes</taxon>
        <taxon>Agaricomycetidae</taxon>
        <taxon>Boletales</taxon>
        <taxon>Coniophorineae</taxon>
        <taxon>Coniophoraceae</taxon>
        <taxon>Coniophora</taxon>
    </lineage>
</organism>
<feature type="active site" description="Proton donor" evidence="8">
    <location>
        <position position="237"/>
    </location>
</feature>
<dbReference type="InterPro" id="IPR016288">
    <property type="entry name" value="Beta_cellobiohydrolase"/>
</dbReference>
<dbReference type="InterPro" id="IPR035971">
    <property type="entry name" value="CBD_sf"/>
</dbReference>
<evidence type="ECO:0000256" key="4">
    <source>
        <dbReference type="ARBA" id="ARBA00023157"/>
    </source>
</evidence>
<evidence type="ECO:0000256" key="11">
    <source>
        <dbReference type="RuleBase" id="RU361186"/>
    </source>
</evidence>
<dbReference type="InterPro" id="IPR001524">
    <property type="entry name" value="Glyco_hydro_6_CS"/>
</dbReference>
<protein>
    <recommendedName>
        <fullName evidence="11">Glucanase</fullName>
        <ecNumber evidence="11">3.2.1.-</ecNumber>
    </recommendedName>
</protein>
<keyword evidence="6 11" id="KW-0326">Glycosidase</keyword>
<proteinExistence type="evidence at transcript level"/>
<evidence type="ECO:0000256" key="5">
    <source>
        <dbReference type="ARBA" id="ARBA00023277"/>
    </source>
</evidence>
<name>C4B8I1_9AGAM</name>
<sequence>MFKFAALSAFVALVPLLVNAQVAAYGQCGGQDWTGATACASGTACTKVNDYYYQCLPGSSGSSVSGGSGSGSTSAPSPTSTVPTSTSSASTAPSSTSTSSAASSDNPYTGYQIFLNPEYASEVQAAIPSITDSAVAAKALKVAEVPVFFWLDQVAKVPDLETYLAAADKQGKSSGQKQLLQIVVYDLPDRDCAANASNGEFSISDDGQAKYENYIDQIVAIVKKYPDVRVVAVVEPDSMGNLVTNMDLPKCSAAAPTYKTCINYAIAQLSSAGVYMYVDAGHAGWLGWPNNLAPAAQLFGELYETSGKSAYFRGLATNVANYNALNTSSPDPCTQNAPNYDEMLYINALSPLLQQQGFSAQFIVDQGRSGVQNIRNAWGDWCNIKGAGFGIRPTTDTGSPLIDSIVWVKPGGECDGTSNSSAPRYDSTCSLSDSLQPAPEAGTWFQQYFEALVTNAVPSL</sequence>
<feature type="domain" description="CBM1" evidence="13">
    <location>
        <begin position="20"/>
        <end position="56"/>
    </location>
</feature>
<feature type="compositionally biased region" description="Low complexity" evidence="12">
    <location>
        <begin position="71"/>
        <end position="104"/>
    </location>
</feature>
<dbReference type="PROSITE" id="PS00655">
    <property type="entry name" value="GLYCOSYL_HYDROL_F6_1"/>
    <property type="match status" value="1"/>
</dbReference>
<feature type="binding site" evidence="9">
    <location>
        <position position="285"/>
    </location>
    <ligand>
        <name>substrate</name>
    </ligand>
</feature>
<feature type="binding site" evidence="9">
    <location>
        <position position="413"/>
    </location>
    <ligand>
        <name>substrate</name>
    </ligand>
</feature>
<feature type="binding site" evidence="9">
    <location>
        <position position="381"/>
    </location>
    <ligand>
        <name>substrate</name>
    </ligand>
</feature>
<dbReference type="SMART" id="SM00236">
    <property type="entry name" value="fCBD"/>
    <property type="match status" value="1"/>
</dbReference>
<feature type="binding site" evidence="9">
    <location>
        <position position="282"/>
    </location>
    <ligand>
        <name>substrate</name>
    </ligand>
</feature>
<dbReference type="Pfam" id="PF01341">
    <property type="entry name" value="Glyco_hydro_6"/>
    <property type="match status" value="1"/>
</dbReference>
<evidence type="ECO:0000256" key="3">
    <source>
        <dbReference type="ARBA" id="ARBA00023001"/>
    </source>
</evidence>
<dbReference type="PANTHER" id="PTHR34876">
    <property type="match status" value="1"/>
</dbReference>
<evidence type="ECO:0000256" key="12">
    <source>
        <dbReference type="SAM" id="MobiDB-lite"/>
    </source>
</evidence>
<dbReference type="SUPFAM" id="SSF57180">
    <property type="entry name" value="Cellulose-binding domain"/>
    <property type="match status" value="1"/>
</dbReference>
<accession>C4B8I1</accession>
<dbReference type="InterPro" id="IPR036434">
    <property type="entry name" value="Beta_cellobiohydrolase_sf"/>
</dbReference>
<dbReference type="PRINTS" id="PR00733">
    <property type="entry name" value="GLHYDRLASE6"/>
</dbReference>
<evidence type="ECO:0000256" key="10">
    <source>
        <dbReference type="PROSITE-ProRule" id="PRU10056"/>
    </source>
</evidence>
<keyword evidence="5 11" id="KW-0119">Carbohydrate metabolism</keyword>
<feature type="binding site" evidence="9">
    <location>
        <position position="150"/>
    </location>
    <ligand>
        <name>substrate</name>
    </ligand>
</feature>
<feature type="binding site" evidence="9">
    <location>
        <position position="409"/>
    </location>
    <ligand>
        <name>substrate</name>
    </ligand>
</feature>
<feature type="signal peptide" evidence="11">
    <location>
        <begin position="1"/>
        <end position="20"/>
    </location>
</feature>
<dbReference type="EMBL" id="AB501099">
    <property type="protein sequence ID" value="BAH59082.1"/>
    <property type="molecule type" value="mRNA"/>
</dbReference>
<feature type="region of interest" description="Disordered" evidence="12">
    <location>
        <begin position="66"/>
        <end position="105"/>
    </location>
</feature>
<dbReference type="PROSITE" id="PS00562">
    <property type="entry name" value="CBM1_1"/>
    <property type="match status" value="1"/>
</dbReference>
<evidence type="ECO:0000256" key="9">
    <source>
        <dbReference type="PIRSR" id="PIRSR001100-2"/>
    </source>
</evidence>
<keyword evidence="4" id="KW-1015">Disulfide bond</keyword>
<dbReference type="EC" id="3.2.1.-" evidence="11"/>
<feature type="active site" description="Proton acceptor" evidence="8">
    <location>
        <position position="415"/>
    </location>
</feature>
<evidence type="ECO:0000256" key="1">
    <source>
        <dbReference type="ARBA" id="ARBA00022729"/>
    </source>
</evidence>
<keyword evidence="7 11" id="KW-0624">Polysaccharide degradation</keyword>
<dbReference type="PANTHER" id="PTHR34876:SF4">
    <property type="entry name" value="1,4-BETA-D-GLUCAN CELLOBIOHYDROLASE C-RELATED"/>
    <property type="match status" value="1"/>
</dbReference>